<organism evidence="3 4">
    <name type="scientific">Penicillium cosmopolitanum</name>
    <dbReference type="NCBI Taxonomy" id="1131564"/>
    <lineage>
        <taxon>Eukaryota</taxon>
        <taxon>Fungi</taxon>
        <taxon>Dikarya</taxon>
        <taxon>Ascomycota</taxon>
        <taxon>Pezizomycotina</taxon>
        <taxon>Eurotiomycetes</taxon>
        <taxon>Eurotiomycetidae</taxon>
        <taxon>Eurotiales</taxon>
        <taxon>Aspergillaceae</taxon>
        <taxon>Penicillium</taxon>
    </lineage>
</organism>
<feature type="coiled-coil region" evidence="1">
    <location>
        <begin position="132"/>
        <end position="180"/>
    </location>
</feature>
<dbReference type="EMBL" id="JAPZBU010000006">
    <property type="protein sequence ID" value="KAJ5397922.1"/>
    <property type="molecule type" value="Genomic_DNA"/>
</dbReference>
<reference evidence="3" key="2">
    <citation type="journal article" date="2023" name="IMA Fungus">
        <title>Comparative genomic study of the Penicillium genus elucidates a diverse pangenome and 15 lateral gene transfer events.</title>
        <authorList>
            <person name="Petersen C."/>
            <person name="Sorensen T."/>
            <person name="Nielsen M.R."/>
            <person name="Sondergaard T.E."/>
            <person name="Sorensen J.L."/>
            <person name="Fitzpatrick D.A."/>
            <person name="Frisvad J.C."/>
            <person name="Nielsen K.L."/>
        </authorList>
    </citation>
    <scope>NUCLEOTIDE SEQUENCE</scope>
    <source>
        <strain evidence="3">IBT 29677</strain>
    </source>
</reference>
<dbReference type="Gene3D" id="1.10.287.1490">
    <property type="match status" value="1"/>
</dbReference>
<keyword evidence="1" id="KW-0175">Coiled coil</keyword>
<protein>
    <submittedName>
        <fullName evidence="3">Uncharacterized protein</fullName>
    </submittedName>
</protein>
<evidence type="ECO:0000256" key="1">
    <source>
        <dbReference type="SAM" id="Coils"/>
    </source>
</evidence>
<evidence type="ECO:0000313" key="3">
    <source>
        <dbReference type="EMBL" id="KAJ5397922.1"/>
    </source>
</evidence>
<feature type="region of interest" description="Disordered" evidence="2">
    <location>
        <begin position="1"/>
        <end position="38"/>
    </location>
</feature>
<name>A0A9X0BAM7_9EURO</name>
<evidence type="ECO:0000256" key="2">
    <source>
        <dbReference type="SAM" id="MobiDB-lite"/>
    </source>
</evidence>
<accession>A0A9X0BAM7</accession>
<feature type="region of interest" description="Disordered" evidence="2">
    <location>
        <begin position="451"/>
        <end position="536"/>
    </location>
</feature>
<dbReference type="RefSeq" id="XP_056489974.1">
    <property type="nucleotide sequence ID" value="XM_056630672.1"/>
</dbReference>
<gene>
    <name evidence="3" type="ORF">N7509_006035</name>
</gene>
<comment type="caution">
    <text evidence="3">The sequence shown here is derived from an EMBL/GenBank/DDBJ whole genome shotgun (WGS) entry which is preliminary data.</text>
</comment>
<keyword evidence="4" id="KW-1185">Reference proteome</keyword>
<dbReference type="AlphaFoldDB" id="A0A9X0BAM7"/>
<feature type="compositionally biased region" description="Low complexity" evidence="2">
    <location>
        <begin position="1"/>
        <end position="26"/>
    </location>
</feature>
<feature type="compositionally biased region" description="Polar residues" evidence="2">
    <location>
        <begin position="488"/>
        <end position="501"/>
    </location>
</feature>
<evidence type="ECO:0000313" key="4">
    <source>
        <dbReference type="Proteomes" id="UP001147747"/>
    </source>
</evidence>
<feature type="compositionally biased region" description="Polar residues" evidence="2">
    <location>
        <begin position="527"/>
        <end position="536"/>
    </location>
</feature>
<dbReference type="Proteomes" id="UP001147747">
    <property type="component" value="Unassembled WGS sequence"/>
</dbReference>
<dbReference type="OrthoDB" id="4833301at2759"/>
<dbReference type="GeneID" id="81369652"/>
<sequence length="536" mass="59712">MSSMTTLERSLSCTSSTSLSMSSPRLSVRRETTPPRNELSLTHLHDRMNQLDSRVLELRSNVLTKDGYVDRRNREDEHIRREFENHRIISHRIDLNVVALRSDVDQIKTSIFQLKSSIGQSGTETVFLRGDVDRLQKSVEQLQIDAEQMKSDVCASRIDISKLQSTANQLRTDLLTLEHKLTRQMHAMETSLHMRMDSMESRMRHSERVRFNSLAHTIHAPINPVPVILDDGSPRMAQVLPAYRVEVLVPEETQSRYVPFSILTMICIVHRLVELAEFYQLGGYQDWCRMNATDLFADDSDSSSSSDGSNHMTREEAVRHFPEAAHQALAATLGLIYYKIRNEVGDGPTGHVPIARPLKRQQDEVTSTSTSSKSKPVKIPRRPSVSDTFLHRLITGPSIASKSSTSGEEMDKLGWNPFSDVSDDAMSKLRSIDPQDIGNVLRALEQGRLKMKPSGSEKAGMSPTDSKTSYRVGKTSVPEPTPLDVPTIPNTVPTQPISSSEAMRVSMKASVAAKAPEQEYPEGGSVADTSSTASSE</sequence>
<reference evidence="3" key="1">
    <citation type="submission" date="2022-12" db="EMBL/GenBank/DDBJ databases">
        <authorList>
            <person name="Petersen C."/>
        </authorList>
    </citation>
    <scope>NUCLEOTIDE SEQUENCE</scope>
    <source>
        <strain evidence="3">IBT 29677</strain>
    </source>
</reference>
<proteinExistence type="predicted"/>
<feature type="region of interest" description="Disordered" evidence="2">
    <location>
        <begin position="349"/>
        <end position="384"/>
    </location>
</feature>